<keyword evidence="1" id="KW-0472">Membrane</keyword>
<feature type="transmembrane region" description="Helical" evidence="1">
    <location>
        <begin position="6"/>
        <end position="26"/>
    </location>
</feature>
<dbReference type="RefSeq" id="WP_073251971.1">
    <property type="nucleotide sequence ID" value="NZ_FQZQ01000009.1"/>
</dbReference>
<evidence type="ECO:0000256" key="1">
    <source>
        <dbReference type="SAM" id="Phobius"/>
    </source>
</evidence>
<sequence>MFTDYLLTIGLVLGLFSIPAMLSAYADRRTPRTSMAAFILSVAILALAYARHPGGYAVADVPNVVFTVIADIIK</sequence>
<dbReference type="OrthoDB" id="7875801at2"/>
<evidence type="ECO:0000313" key="3">
    <source>
        <dbReference type="Proteomes" id="UP000183982"/>
    </source>
</evidence>
<feature type="transmembrane region" description="Helical" evidence="1">
    <location>
        <begin position="33"/>
        <end position="50"/>
    </location>
</feature>
<dbReference type="AlphaFoldDB" id="A0A1M6JN96"/>
<dbReference type="STRING" id="1470563.SAMN05444000_10969"/>
<dbReference type="EMBL" id="FQZQ01000009">
    <property type="protein sequence ID" value="SHJ48112.1"/>
    <property type="molecule type" value="Genomic_DNA"/>
</dbReference>
<proteinExistence type="predicted"/>
<accession>A0A1M6JN96</accession>
<evidence type="ECO:0008006" key="4">
    <source>
        <dbReference type="Google" id="ProtNLM"/>
    </source>
</evidence>
<gene>
    <name evidence="2" type="ORF">SAMN05444000_10969</name>
</gene>
<keyword evidence="1" id="KW-0812">Transmembrane</keyword>
<organism evidence="2 3">
    <name type="scientific">Shimia gijangensis</name>
    <dbReference type="NCBI Taxonomy" id="1470563"/>
    <lineage>
        <taxon>Bacteria</taxon>
        <taxon>Pseudomonadati</taxon>
        <taxon>Pseudomonadota</taxon>
        <taxon>Alphaproteobacteria</taxon>
        <taxon>Rhodobacterales</taxon>
        <taxon>Roseobacteraceae</taxon>
    </lineage>
</organism>
<evidence type="ECO:0000313" key="2">
    <source>
        <dbReference type="EMBL" id="SHJ48112.1"/>
    </source>
</evidence>
<protein>
    <recommendedName>
        <fullName evidence="4">50S ribosomal protein L35</fullName>
    </recommendedName>
</protein>
<reference evidence="3" key="1">
    <citation type="submission" date="2016-11" db="EMBL/GenBank/DDBJ databases">
        <authorList>
            <person name="Varghese N."/>
            <person name="Submissions S."/>
        </authorList>
    </citation>
    <scope>NUCLEOTIDE SEQUENCE [LARGE SCALE GENOMIC DNA]</scope>
    <source>
        <strain evidence="3">DSM 100564</strain>
    </source>
</reference>
<dbReference type="Proteomes" id="UP000183982">
    <property type="component" value="Unassembled WGS sequence"/>
</dbReference>
<keyword evidence="1" id="KW-1133">Transmembrane helix</keyword>
<name>A0A1M6JN96_9RHOB</name>
<keyword evidence="3" id="KW-1185">Reference proteome</keyword>